<dbReference type="Pfam" id="PF13231">
    <property type="entry name" value="PMT_2"/>
    <property type="match status" value="1"/>
</dbReference>
<feature type="transmembrane region" description="Helical" evidence="8">
    <location>
        <begin position="106"/>
        <end position="125"/>
    </location>
</feature>
<accession>A0A161R2Q4</accession>
<evidence type="ECO:0000256" key="4">
    <source>
        <dbReference type="ARBA" id="ARBA00022679"/>
    </source>
</evidence>
<dbReference type="STRING" id="943830.A4A58_07060"/>
<evidence type="ECO:0000256" key="2">
    <source>
        <dbReference type="ARBA" id="ARBA00022475"/>
    </source>
</evidence>
<dbReference type="RefSeq" id="WP_068733235.1">
    <property type="nucleotide sequence ID" value="NZ_LVYV01000012.1"/>
</dbReference>
<comment type="subcellular location">
    <subcellularLocation>
        <location evidence="1">Cell membrane</location>
        <topology evidence="1">Multi-pass membrane protein</topology>
    </subcellularLocation>
</comment>
<keyword evidence="4" id="KW-0808">Transferase</keyword>
<keyword evidence="7 8" id="KW-0472">Membrane</keyword>
<evidence type="ECO:0000259" key="9">
    <source>
        <dbReference type="Pfam" id="PF13231"/>
    </source>
</evidence>
<keyword evidence="3" id="KW-0328">Glycosyltransferase</keyword>
<feature type="transmembrane region" description="Helical" evidence="8">
    <location>
        <begin position="17"/>
        <end position="37"/>
    </location>
</feature>
<feature type="transmembrane region" description="Helical" evidence="8">
    <location>
        <begin position="132"/>
        <end position="153"/>
    </location>
</feature>
<protein>
    <recommendedName>
        <fullName evidence="9">Glycosyltransferase RgtA/B/C/D-like domain-containing protein</fullName>
    </recommendedName>
</protein>
<feature type="transmembrane region" description="Helical" evidence="8">
    <location>
        <begin position="81"/>
        <end position="100"/>
    </location>
</feature>
<feature type="transmembrane region" description="Helical" evidence="8">
    <location>
        <begin position="293"/>
        <end position="314"/>
    </location>
</feature>
<evidence type="ECO:0000256" key="7">
    <source>
        <dbReference type="ARBA" id="ARBA00023136"/>
    </source>
</evidence>
<feature type="transmembrane region" description="Helical" evidence="8">
    <location>
        <begin position="320"/>
        <end position="340"/>
    </location>
</feature>
<gene>
    <name evidence="10" type="ORF">A4A58_07060</name>
</gene>
<reference evidence="10 11" key="1">
    <citation type="submission" date="2016-03" db="EMBL/GenBank/DDBJ databases">
        <title>Microsymbionts genomes from the relict species Vavilovia formosa (Stev.) Fed.</title>
        <authorList>
            <person name="Kopat V."/>
            <person name="Chirak E."/>
            <person name="Kimeklis A."/>
            <person name="Andronov E."/>
        </authorList>
    </citation>
    <scope>NUCLEOTIDE SEQUENCE [LARGE SCALE GENOMIC DNA]</scope>
    <source>
        <strain evidence="10 11">Vaf07</strain>
    </source>
</reference>
<evidence type="ECO:0000256" key="1">
    <source>
        <dbReference type="ARBA" id="ARBA00004651"/>
    </source>
</evidence>
<comment type="caution">
    <text evidence="10">The sequence shown here is derived from an EMBL/GenBank/DDBJ whole genome shotgun (WGS) entry which is preliminary data.</text>
</comment>
<feature type="transmembrane region" description="Helical" evidence="8">
    <location>
        <begin position="352"/>
        <end position="373"/>
    </location>
</feature>
<dbReference type="InterPro" id="IPR038731">
    <property type="entry name" value="RgtA/B/C-like"/>
</dbReference>
<keyword evidence="2" id="KW-1003">Cell membrane</keyword>
<feature type="domain" description="Glycosyltransferase RgtA/B/C/D-like" evidence="9">
    <location>
        <begin position="63"/>
        <end position="221"/>
    </location>
</feature>
<keyword evidence="5 8" id="KW-0812">Transmembrane</keyword>
<proteinExistence type="predicted"/>
<evidence type="ECO:0000256" key="8">
    <source>
        <dbReference type="SAM" id="Phobius"/>
    </source>
</evidence>
<keyword evidence="6 8" id="KW-1133">Transmembrane helix</keyword>
<dbReference type="OrthoDB" id="7955969at2"/>
<dbReference type="GO" id="GO:0005886">
    <property type="term" value="C:plasma membrane"/>
    <property type="evidence" value="ECO:0007669"/>
    <property type="project" value="UniProtKB-SubCell"/>
</dbReference>
<evidence type="ECO:0000256" key="3">
    <source>
        <dbReference type="ARBA" id="ARBA00022676"/>
    </source>
</evidence>
<feature type="transmembrane region" description="Helical" evidence="8">
    <location>
        <begin position="243"/>
        <end position="265"/>
    </location>
</feature>
<keyword evidence="11" id="KW-1185">Reference proteome</keyword>
<dbReference type="GO" id="GO:0016763">
    <property type="term" value="F:pentosyltransferase activity"/>
    <property type="evidence" value="ECO:0007669"/>
    <property type="project" value="TreeGrafter"/>
</dbReference>
<dbReference type="Proteomes" id="UP000076574">
    <property type="component" value="Unassembled WGS sequence"/>
</dbReference>
<dbReference type="PANTHER" id="PTHR33908">
    <property type="entry name" value="MANNOSYLTRANSFERASE YKCB-RELATED"/>
    <property type="match status" value="1"/>
</dbReference>
<feature type="transmembrane region" description="Helical" evidence="8">
    <location>
        <begin position="205"/>
        <end position="223"/>
    </location>
</feature>
<evidence type="ECO:0000313" key="11">
    <source>
        <dbReference type="Proteomes" id="UP000076574"/>
    </source>
</evidence>
<dbReference type="GO" id="GO:0009103">
    <property type="term" value="P:lipopolysaccharide biosynthetic process"/>
    <property type="evidence" value="ECO:0007669"/>
    <property type="project" value="UniProtKB-ARBA"/>
</dbReference>
<evidence type="ECO:0000256" key="5">
    <source>
        <dbReference type="ARBA" id="ARBA00022692"/>
    </source>
</evidence>
<dbReference type="EMBL" id="LVYV01000012">
    <property type="protein sequence ID" value="KZD23141.1"/>
    <property type="molecule type" value="Genomic_DNA"/>
</dbReference>
<dbReference type="PANTHER" id="PTHR33908:SF9">
    <property type="entry name" value="BLL5595 PROTEIN"/>
    <property type="match status" value="1"/>
</dbReference>
<dbReference type="InterPro" id="IPR050297">
    <property type="entry name" value="LipidA_mod_glycosyltrf_83"/>
</dbReference>
<organism evidence="10 11">
    <name type="scientific">Tardiphaga robiniae</name>
    <dbReference type="NCBI Taxonomy" id="943830"/>
    <lineage>
        <taxon>Bacteria</taxon>
        <taxon>Pseudomonadati</taxon>
        <taxon>Pseudomonadota</taxon>
        <taxon>Alphaproteobacteria</taxon>
        <taxon>Hyphomicrobiales</taxon>
        <taxon>Nitrobacteraceae</taxon>
        <taxon>Tardiphaga</taxon>
    </lineage>
</organism>
<evidence type="ECO:0000313" key="10">
    <source>
        <dbReference type="EMBL" id="KZD23141.1"/>
    </source>
</evidence>
<evidence type="ECO:0000256" key="6">
    <source>
        <dbReference type="ARBA" id="ARBA00022989"/>
    </source>
</evidence>
<dbReference type="AlphaFoldDB" id="A0A161R2Q4"/>
<name>A0A161R2Q4_9BRAD</name>
<sequence length="502" mass="54349">MRFTSLIVELIRARPRLVFWIVVLCQAAIWLIVPLLLYRGPPGDLATVLAYGREYQVGTHMGPPLAFWLADIAFRAAGNHVFGVYLLAQICAVLTFRAVYQLGSAIVGGPQAVIAVLLTMTVTAFSAPGVEFGPLILARPLWAMFLLHAWLAIGQGRRNAWFALSIEAGLLLLTTPHAMWLLPLPLVFGLATSRGRRNLASFDPLYALLVIAVLTLPWAMWVIRAGAPVLPVLPQLDDLAGKARQWGVLIAWLLAAIAGVIVLAVMNWGRIVPKTEEAPIIFRPPVDPLARDYVFFFALVPGLLGSLFAALYGLERVVGSAGIALVMSGLAVVVASGDLIALRRQRVLRKVWAFAIIAPALAAFASLVILPWVDGPEDVTALPAREIGRFFGESFERRTNRPLSAVAGDAQLAALVGMSASRPHLLNDAVPSRTPWITPAKFAETGGVVVWRAADTVGTPPADIAQRFPNLVPEVPRAFERLVNGRQPLLRIGWAIVRPKAP</sequence>